<evidence type="ECO:0000256" key="8">
    <source>
        <dbReference type="ARBA" id="ARBA00022840"/>
    </source>
</evidence>
<dbReference type="GO" id="GO:0046872">
    <property type="term" value="F:metal ion binding"/>
    <property type="evidence" value="ECO:0007669"/>
    <property type="project" value="UniProtKB-KW"/>
</dbReference>
<evidence type="ECO:0000256" key="9">
    <source>
        <dbReference type="ARBA" id="ARBA00022842"/>
    </source>
</evidence>
<dbReference type="GO" id="GO:0042245">
    <property type="term" value="P:RNA repair"/>
    <property type="evidence" value="ECO:0007669"/>
    <property type="project" value="UniProtKB-KW"/>
</dbReference>
<dbReference type="InterPro" id="IPR014065">
    <property type="entry name" value="tRNA_adenylyltransferase"/>
</dbReference>
<accession>A0A8J3BQJ7</accession>
<dbReference type="InterPro" id="IPR050124">
    <property type="entry name" value="tRNA_CCA-adding_enzyme"/>
</dbReference>
<keyword evidence="9" id="KW-0460">Magnesium</keyword>
<dbReference type="Pfam" id="PF01966">
    <property type="entry name" value="HD"/>
    <property type="match status" value="1"/>
</dbReference>
<comment type="caution">
    <text evidence="12">The sequence shown here is derived from an EMBL/GenBank/DDBJ whole genome shotgun (WGS) entry which is preliminary data.</text>
</comment>
<dbReference type="Gene3D" id="3.30.460.10">
    <property type="entry name" value="Beta Polymerase, domain 2"/>
    <property type="match status" value="1"/>
</dbReference>
<evidence type="ECO:0000313" key="13">
    <source>
        <dbReference type="Proteomes" id="UP000662200"/>
    </source>
</evidence>
<dbReference type="InterPro" id="IPR032828">
    <property type="entry name" value="PolyA_RNA-bd"/>
</dbReference>
<dbReference type="NCBIfam" id="TIGR02692">
    <property type="entry name" value="tRNA_CCA_actino"/>
    <property type="match status" value="1"/>
</dbReference>
<dbReference type="GO" id="GO:0005524">
    <property type="term" value="F:ATP binding"/>
    <property type="evidence" value="ECO:0007669"/>
    <property type="project" value="UniProtKB-KW"/>
</dbReference>
<name>A0A8J3BQJ7_9ACTN</name>
<keyword evidence="3" id="KW-0819">tRNA processing</keyword>
<dbReference type="AlphaFoldDB" id="A0A8J3BQJ7"/>
<evidence type="ECO:0000256" key="4">
    <source>
        <dbReference type="ARBA" id="ARBA00022695"/>
    </source>
</evidence>
<keyword evidence="7" id="KW-0692">RNA repair</keyword>
<sequence>MSSANPPTPTGAAALTAAQHRAVAELLRVSPVADELGRRFADAGFALHLVGGSVRDALLDRLGDDLDFCTDARPEDTLRIVQGWADAIWETGRDFGTIGVARRGLRLEITTYRAEAYDGVTRNPVVAYGDNLRDDLARRDFTVNAMAVSVPGREFTDPHGGLADLAARVLRTPGTPESSFGDDPLRMLRAARFAAQLRFAVDPAVRAAMAAMAADLDRITAERIRDEFTKLMRGADPVTGLRLLADTGLADRFLPELSGLKLEIDEHAQHKDVYEHTLTVVANAVRLEAGTGPDFVLRMAALMHDVGKPATKAVAGDGRVSFHHHEVVGARMTRLRMKAMRYPKDVIADVTGLVALHLRFYGYGRGEWTDSAVRRYVTDAGPLLSRLHLLTRSDCTTRNRRKAAALAADYDALEERIARIAAEEDLARVRPDLDGNAIMELLGVPPGPVVGQAWRYLKELRLERGPLTRDEAEEALRAWAAGRDG</sequence>
<dbReference type="SMART" id="SM00471">
    <property type="entry name" value="HDc"/>
    <property type="match status" value="1"/>
</dbReference>
<dbReference type="FunFam" id="1.10.3090.10:FF:000002">
    <property type="entry name" value="CCA tRNA nucleotidyltransferase"/>
    <property type="match status" value="1"/>
</dbReference>
<dbReference type="GO" id="GO:0016779">
    <property type="term" value="F:nucleotidyltransferase activity"/>
    <property type="evidence" value="ECO:0007669"/>
    <property type="project" value="UniProtKB-KW"/>
</dbReference>
<dbReference type="RefSeq" id="WP_189115708.1">
    <property type="nucleotide sequence ID" value="NZ_BMQC01000020.1"/>
</dbReference>
<evidence type="ECO:0000259" key="11">
    <source>
        <dbReference type="PROSITE" id="PS51831"/>
    </source>
</evidence>
<keyword evidence="4" id="KW-0548">Nucleotidyltransferase</keyword>
<dbReference type="GO" id="GO:0003723">
    <property type="term" value="F:RNA binding"/>
    <property type="evidence" value="ECO:0007669"/>
    <property type="project" value="UniProtKB-KW"/>
</dbReference>
<protein>
    <submittedName>
        <fullName evidence="12">CCA tRNA nucleotidyltransferase</fullName>
    </submittedName>
</protein>
<proteinExistence type="predicted"/>
<dbReference type="InterPro" id="IPR043519">
    <property type="entry name" value="NT_sf"/>
</dbReference>
<dbReference type="InterPro" id="IPR002646">
    <property type="entry name" value="PolA_pol_head_dom"/>
</dbReference>
<evidence type="ECO:0000256" key="2">
    <source>
        <dbReference type="ARBA" id="ARBA00022679"/>
    </source>
</evidence>
<dbReference type="InterPro" id="IPR006674">
    <property type="entry name" value="HD_domain"/>
</dbReference>
<evidence type="ECO:0000256" key="6">
    <source>
        <dbReference type="ARBA" id="ARBA00022741"/>
    </source>
</evidence>
<feature type="domain" description="HD" evidence="11">
    <location>
        <begin position="273"/>
        <end position="413"/>
    </location>
</feature>
<gene>
    <name evidence="12" type="ORF">GCM10010124_37860</name>
</gene>
<dbReference type="InterPro" id="IPR003607">
    <property type="entry name" value="HD/PDEase_dom"/>
</dbReference>
<organism evidence="12 13">
    <name type="scientific">Pilimelia terevasa</name>
    <dbReference type="NCBI Taxonomy" id="53372"/>
    <lineage>
        <taxon>Bacteria</taxon>
        <taxon>Bacillati</taxon>
        <taxon>Actinomycetota</taxon>
        <taxon>Actinomycetes</taxon>
        <taxon>Micromonosporales</taxon>
        <taxon>Micromonosporaceae</taxon>
        <taxon>Pilimelia</taxon>
    </lineage>
</organism>
<dbReference type="Proteomes" id="UP000662200">
    <property type="component" value="Unassembled WGS sequence"/>
</dbReference>
<evidence type="ECO:0000256" key="7">
    <source>
        <dbReference type="ARBA" id="ARBA00022800"/>
    </source>
</evidence>
<keyword evidence="8" id="KW-0067">ATP-binding</keyword>
<evidence type="ECO:0000256" key="3">
    <source>
        <dbReference type="ARBA" id="ARBA00022694"/>
    </source>
</evidence>
<evidence type="ECO:0000313" key="12">
    <source>
        <dbReference type="EMBL" id="GGK41420.1"/>
    </source>
</evidence>
<evidence type="ECO:0000256" key="1">
    <source>
        <dbReference type="ARBA" id="ARBA00001946"/>
    </source>
</evidence>
<dbReference type="PANTHER" id="PTHR47545:SF1">
    <property type="entry name" value="MULTIFUNCTIONAL CCA PROTEIN"/>
    <property type="match status" value="1"/>
</dbReference>
<dbReference type="Pfam" id="PF12627">
    <property type="entry name" value="PolyA_pol_RNAbd"/>
    <property type="match status" value="1"/>
</dbReference>
<evidence type="ECO:0000256" key="10">
    <source>
        <dbReference type="ARBA" id="ARBA00022884"/>
    </source>
</evidence>
<keyword evidence="10" id="KW-0694">RNA-binding</keyword>
<dbReference type="PROSITE" id="PS51831">
    <property type="entry name" value="HD"/>
    <property type="match status" value="1"/>
</dbReference>
<dbReference type="Pfam" id="PF01743">
    <property type="entry name" value="PolyA_pol"/>
    <property type="match status" value="1"/>
</dbReference>
<comment type="cofactor">
    <cofactor evidence="1">
        <name>Mg(2+)</name>
        <dbReference type="ChEBI" id="CHEBI:18420"/>
    </cofactor>
</comment>
<dbReference type="Gene3D" id="1.10.3090.10">
    <property type="entry name" value="cca-adding enzyme, domain 2"/>
    <property type="match status" value="1"/>
</dbReference>
<dbReference type="InterPro" id="IPR006675">
    <property type="entry name" value="HDIG_dom"/>
</dbReference>
<dbReference type="GO" id="GO:0008033">
    <property type="term" value="P:tRNA processing"/>
    <property type="evidence" value="ECO:0007669"/>
    <property type="project" value="UniProtKB-KW"/>
</dbReference>
<dbReference type="SUPFAM" id="SSF81301">
    <property type="entry name" value="Nucleotidyltransferase"/>
    <property type="match status" value="1"/>
</dbReference>
<keyword evidence="13" id="KW-1185">Reference proteome</keyword>
<keyword evidence="2" id="KW-0808">Transferase</keyword>
<keyword evidence="6" id="KW-0547">Nucleotide-binding</keyword>
<dbReference type="SUPFAM" id="SSF81891">
    <property type="entry name" value="Poly A polymerase C-terminal region-like"/>
    <property type="match status" value="1"/>
</dbReference>
<dbReference type="PANTHER" id="PTHR47545">
    <property type="entry name" value="MULTIFUNCTIONAL CCA PROTEIN"/>
    <property type="match status" value="1"/>
</dbReference>
<dbReference type="CDD" id="cd00077">
    <property type="entry name" value="HDc"/>
    <property type="match status" value="1"/>
</dbReference>
<dbReference type="EMBL" id="BMQC01000020">
    <property type="protein sequence ID" value="GGK41420.1"/>
    <property type="molecule type" value="Genomic_DNA"/>
</dbReference>
<dbReference type="NCBIfam" id="TIGR00277">
    <property type="entry name" value="HDIG"/>
    <property type="match status" value="1"/>
</dbReference>
<keyword evidence="5" id="KW-0479">Metal-binding</keyword>
<evidence type="ECO:0000256" key="5">
    <source>
        <dbReference type="ARBA" id="ARBA00022723"/>
    </source>
</evidence>
<reference evidence="12" key="1">
    <citation type="journal article" date="2014" name="Int. J. Syst. Evol. Microbiol.">
        <title>Complete genome sequence of Corynebacterium casei LMG S-19264T (=DSM 44701T), isolated from a smear-ripened cheese.</title>
        <authorList>
            <consortium name="US DOE Joint Genome Institute (JGI-PGF)"/>
            <person name="Walter F."/>
            <person name="Albersmeier A."/>
            <person name="Kalinowski J."/>
            <person name="Ruckert C."/>
        </authorList>
    </citation>
    <scope>NUCLEOTIDE SEQUENCE</scope>
    <source>
        <strain evidence="12">JCM 3091</strain>
    </source>
</reference>
<reference evidence="12" key="2">
    <citation type="submission" date="2020-09" db="EMBL/GenBank/DDBJ databases">
        <authorList>
            <person name="Sun Q."/>
            <person name="Ohkuma M."/>
        </authorList>
    </citation>
    <scope>NUCLEOTIDE SEQUENCE</scope>
    <source>
        <strain evidence="12">JCM 3091</strain>
    </source>
</reference>